<proteinExistence type="predicted"/>
<sequence>MAADTVTRTPAVARIRETPLLRWTLELDGIATALNGLVYVLAAGWVGDHLGLPTALLYPAGAFLVVVGALVFTVSTRREAPVLWVGAILVLNAVWAVDSVIVAAAGWFDPTAAGRVWILLQAGLVALFAVLQWAGLKRARR</sequence>
<reference evidence="2 3" key="1">
    <citation type="submission" date="2018-09" db="EMBL/GenBank/DDBJ databases">
        <title>Isolation, diversity and antifungal activity of actinobacteria from wheat.</title>
        <authorList>
            <person name="Han C."/>
        </authorList>
    </citation>
    <scope>NUCLEOTIDE SEQUENCE [LARGE SCALE GENOMIC DNA]</scope>
    <source>
        <strain evidence="2 3">NEAU-YY265</strain>
    </source>
</reference>
<evidence type="ECO:0008006" key="4">
    <source>
        <dbReference type="Google" id="ProtNLM"/>
    </source>
</evidence>
<feature type="transmembrane region" description="Helical" evidence="1">
    <location>
        <begin position="82"/>
        <end position="108"/>
    </location>
</feature>
<dbReference type="RefSeq" id="WP_119660159.1">
    <property type="nucleotide sequence ID" value="NZ_QUAL01000118.1"/>
</dbReference>
<keyword evidence="1" id="KW-1133">Transmembrane helix</keyword>
<protein>
    <recommendedName>
        <fullName evidence="4">Integral membrane protein</fullName>
    </recommendedName>
</protein>
<dbReference type="EMBL" id="QUAL01000118">
    <property type="protein sequence ID" value="RIQ24290.1"/>
    <property type="molecule type" value="Genomic_DNA"/>
</dbReference>
<keyword evidence="1" id="KW-0472">Membrane</keyword>
<feature type="transmembrane region" description="Helical" evidence="1">
    <location>
        <begin position="114"/>
        <end position="136"/>
    </location>
</feature>
<accession>A0A418KR56</accession>
<evidence type="ECO:0000313" key="3">
    <source>
        <dbReference type="Proteomes" id="UP000284057"/>
    </source>
</evidence>
<feature type="transmembrane region" description="Helical" evidence="1">
    <location>
        <begin position="56"/>
        <end position="75"/>
    </location>
</feature>
<dbReference type="OrthoDB" id="4566092at2"/>
<gene>
    <name evidence="2" type="ORF">DY240_12170</name>
</gene>
<evidence type="ECO:0000313" key="2">
    <source>
        <dbReference type="EMBL" id="RIQ24290.1"/>
    </source>
</evidence>
<keyword evidence="3" id="KW-1185">Reference proteome</keyword>
<evidence type="ECO:0000256" key="1">
    <source>
        <dbReference type="SAM" id="Phobius"/>
    </source>
</evidence>
<keyword evidence="1" id="KW-0812">Transmembrane</keyword>
<comment type="caution">
    <text evidence="2">The sequence shown here is derived from an EMBL/GenBank/DDBJ whole genome shotgun (WGS) entry which is preliminary data.</text>
</comment>
<dbReference type="Proteomes" id="UP000284057">
    <property type="component" value="Unassembled WGS sequence"/>
</dbReference>
<name>A0A418KR56_9ACTN</name>
<organism evidence="2 3">
    <name type="scientific">Jiangella rhizosphaerae</name>
    <dbReference type="NCBI Taxonomy" id="2293569"/>
    <lineage>
        <taxon>Bacteria</taxon>
        <taxon>Bacillati</taxon>
        <taxon>Actinomycetota</taxon>
        <taxon>Actinomycetes</taxon>
        <taxon>Jiangellales</taxon>
        <taxon>Jiangellaceae</taxon>
        <taxon>Jiangella</taxon>
    </lineage>
</organism>
<dbReference type="AlphaFoldDB" id="A0A418KR56"/>
<feature type="transmembrane region" description="Helical" evidence="1">
    <location>
        <begin position="23"/>
        <end position="44"/>
    </location>
</feature>